<name>A0A921G9R9_9FIRM</name>
<dbReference type="AlphaFoldDB" id="A0A921G9R9"/>
<dbReference type="CDD" id="cd03801">
    <property type="entry name" value="GT4_PimA-like"/>
    <property type="match status" value="1"/>
</dbReference>
<sequence length="372" mass="42769">MKVVFLTTIPSPYRVAFFNEWGKLCELTVIFERKSSADRDIIWKNIDIKNFSPIFLEGINIKANKAFCPSIIKYIKELDFDMFVIGGYNTPTAMLAAEWLRKKRIPYVLNADGGYVKRDRVIAGKIKQHFIAGASMWICTSEKTKEYFIYYGANSKLIRKYPFTSLYHKNILEQPVSAKEKKQIRIRLGILEDKVVLSVGQFIYRKGFDILLKAKASLADDVGIYIIGGTETKEYRAIVEDLKLQNIHFLPFMKSESLTEYYKASDVFAFPTREDIWGLVINEAAAYGLPIITTNRCIAGEEIIEDGVNGFLIPIDETNLLAKRISELLEDRRLSAEFSQRVLTSVSNYTYEEMARIHVDIAEEFMKLYGKR</sequence>
<proteinExistence type="predicted"/>
<dbReference type="PANTHER" id="PTHR45947">
    <property type="entry name" value="SULFOQUINOVOSYL TRANSFERASE SQD2"/>
    <property type="match status" value="1"/>
</dbReference>
<dbReference type="Proteomes" id="UP000749320">
    <property type="component" value="Unassembled WGS sequence"/>
</dbReference>
<dbReference type="Pfam" id="PF00534">
    <property type="entry name" value="Glycos_transf_1"/>
    <property type="match status" value="1"/>
</dbReference>
<evidence type="ECO:0000313" key="2">
    <source>
        <dbReference type="EMBL" id="HJF40323.1"/>
    </source>
</evidence>
<accession>A0A921G9R9</accession>
<dbReference type="PANTHER" id="PTHR45947:SF3">
    <property type="entry name" value="SULFOQUINOVOSYL TRANSFERASE SQD2"/>
    <property type="match status" value="1"/>
</dbReference>
<dbReference type="EMBL" id="DYWV01000182">
    <property type="protein sequence ID" value="HJF40323.1"/>
    <property type="molecule type" value="Genomic_DNA"/>
</dbReference>
<protein>
    <submittedName>
        <fullName evidence="2">Glycosyltransferase family 4 protein</fullName>
    </submittedName>
</protein>
<dbReference type="SUPFAM" id="SSF53756">
    <property type="entry name" value="UDP-Glycosyltransferase/glycogen phosphorylase"/>
    <property type="match status" value="1"/>
</dbReference>
<comment type="caution">
    <text evidence="2">The sequence shown here is derived from an EMBL/GenBank/DDBJ whole genome shotgun (WGS) entry which is preliminary data.</text>
</comment>
<dbReference type="InterPro" id="IPR050194">
    <property type="entry name" value="Glycosyltransferase_grp1"/>
</dbReference>
<organism evidence="2 3">
    <name type="scientific">Thomasclavelia spiroformis</name>
    <dbReference type="NCBI Taxonomy" id="29348"/>
    <lineage>
        <taxon>Bacteria</taxon>
        <taxon>Bacillati</taxon>
        <taxon>Bacillota</taxon>
        <taxon>Erysipelotrichia</taxon>
        <taxon>Erysipelotrichales</taxon>
        <taxon>Coprobacillaceae</taxon>
        <taxon>Thomasclavelia</taxon>
    </lineage>
</organism>
<evidence type="ECO:0000259" key="1">
    <source>
        <dbReference type="Pfam" id="PF00534"/>
    </source>
</evidence>
<dbReference type="InterPro" id="IPR001296">
    <property type="entry name" value="Glyco_trans_1"/>
</dbReference>
<gene>
    <name evidence="2" type="ORF">K8V91_05300</name>
</gene>
<evidence type="ECO:0000313" key="3">
    <source>
        <dbReference type="Proteomes" id="UP000749320"/>
    </source>
</evidence>
<dbReference type="Gene3D" id="3.40.50.2000">
    <property type="entry name" value="Glycogen Phosphorylase B"/>
    <property type="match status" value="2"/>
</dbReference>
<feature type="domain" description="Glycosyl transferase family 1" evidence="1">
    <location>
        <begin position="182"/>
        <end position="340"/>
    </location>
</feature>
<reference evidence="2" key="2">
    <citation type="submission" date="2021-09" db="EMBL/GenBank/DDBJ databases">
        <authorList>
            <person name="Gilroy R."/>
        </authorList>
    </citation>
    <scope>NUCLEOTIDE SEQUENCE</scope>
    <source>
        <strain evidence="2">CHK193-16274</strain>
    </source>
</reference>
<dbReference type="GO" id="GO:0016757">
    <property type="term" value="F:glycosyltransferase activity"/>
    <property type="evidence" value="ECO:0007669"/>
    <property type="project" value="InterPro"/>
</dbReference>
<reference evidence="2" key="1">
    <citation type="journal article" date="2021" name="PeerJ">
        <title>Extensive microbial diversity within the chicken gut microbiome revealed by metagenomics and culture.</title>
        <authorList>
            <person name="Gilroy R."/>
            <person name="Ravi A."/>
            <person name="Getino M."/>
            <person name="Pursley I."/>
            <person name="Horton D.L."/>
            <person name="Alikhan N.F."/>
            <person name="Baker D."/>
            <person name="Gharbi K."/>
            <person name="Hall N."/>
            <person name="Watson M."/>
            <person name="Adriaenssens E.M."/>
            <person name="Foster-Nyarko E."/>
            <person name="Jarju S."/>
            <person name="Secka A."/>
            <person name="Antonio M."/>
            <person name="Oren A."/>
            <person name="Chaudhuri R.R."/>
            <person name="La Ragione R."/>
            <person name="Hildebrand F."/>
            <person name="Pallen M.J."/>
        </authorList>
    </citation>
    <scope>NUCLEOTIDE SEQUENCE</scope>
    <source>
        <strain evidence="2">CHK193-16274</strain>
    </source>
</reference>